<proteinExistence type="predicted"/>
<reference evidence="1 2" key="1">
    <citation type="journal article" date="2014" name="Mol. Plant">
        <title>Chromosome Scale Genome Assembly and Transcriptome Profiling of Nannochloropsis gaditana in Nitrogen Depletion.</title>
        <authorList>
            <person name="Corteggiani Carpinelli E."/>
            <person name="Telatin A."/>
            <person name="Vitulo N."/>
            <person name="Forcato C."/>
            <person name="D'Angelo M."/>
            <person name="Schiavon R."/>
            <person name="Vezzi A."/>
            <person name="Giacometti G.M."/>
            <person name="Morosinotto T."/>
            <person name="Valle G."/>
        </authorList>
    </citation>
    <scope>NUCLEOTIDE SEQUENCE [LARGE SCALE GENOMIC DNA]</scope>
    <source>
        <strain evidence="1 2">B-31</strain>
    </source>
</reference>
<sequence>MALGASMPQSLYLQRAPFSDTTHRKLGSSQVCGAGDMPSYVCIGPTAQDLSSCTQHCDRSVMVFAVMSYLLQQRM</sequence>
<keyword evidence="2" id="KW-1185">Reference proteome</keyword>
<evidence type="ECO:0000313" key="2">
    <source>
        <dbReference type="Proteomes" id="UP000019335"/>
    </source>
</evidence>
<dbReference type="Proteomes" id="UP000019335">
    <property type="component" value="Chromosome 13"/>
</dbReference>
<evidence type="ECO:0000313" key="1">
    <source>
        <dbReference type="EMBL" id="EWM24651.1"/>
    </source>
</evidence>
<name>W7TVM2_9STRA</name>
<dbReference type="AlphaFoldDB" id="W7TVM2"/>
<accession>W7TVM2</accession>
<organism evidence="1 2">
    <name type="scientific">Nannochloropsis gaditana</name>
    <dbReference type="NCBI Taxonomy" id="72520"/>
    <lineage>
        <taxon>Eukaryota</taxon>
        <taxon>Sar</taxon>
        <taxon>Stramenopiles</taxon>
        <taxon>Ochrophyta</taxon>
        <taxon>Eustigmatophyceae</taxon>
        <taxon>Eustigmatales</taxon>
        <taxon>Monodopsidaceae</taxon>
        <taxon>Nannochloropsis</taxon>
    </lineage>
</organism>
<gene>
    <name evidence="1" type="ORF">Naga_100055g11</name>
</gene>
<dbReference type="EMBL" id="AZIL01001175">
    <property type="protein sequence ID" value="EWM24651.1"/>
    <property type="molecule type" value="Genomic_DNA"/>
</dbReference>
<protein>
    <submittedName>
        <fullName evidence="1">Uncharacterized protein</fullName>
    </submittedName>
</protein>
<comment type="caution">
    <text evidence="1">The sequence shown here is derived from an EMBL/GenBank/DDBJ whole genome shotgun (WGS) entry which is preliminary data.</text>
</comment>